<name>A0A9W6VJ65_9PSEU</name>
<evidence type="ECO:0008006" key="4">
    <source>
        <dbReference type="Google" id="ProtNLM"/>
    </source>
</evidence>
<proteinExistence type="predicted"/>
<accession>A0A9W6VJ65</accession>
<evidence type="ECO:0000313" key="2">
    <source>
        <dbReference type="EMBL" id="GLY68166.1"/>
    </source>
</evidence>
<keyword evidence="1" id="KW-0812">Transmembrane</keyword>
<dbReference type="RefSeq" id="WP_027946883.1">
    <property type="nucleotide sequence ID" value="NZ_BSTI01000010.1"/>
</dbReference>
<dbReference type="EMBL" id="BSTI01000010">
    <property type="protein sequence ID" value="GLY68166.1"/>
    <property type="molecule type" value="Genomic_DNA"/>
</dbReference>
<evidence type="ECO:0000256" key="1">
    <source>
        <dbReference type="SAM" id="Phobius"/>
    </source>
</evidence>
<dbReference type="Proteomes" id="UP001165136">
    <property type="component" value="Unassembled WGS sequence"/>
</dbReference>
<evidence type="ECO:0000313" key="3">
    <source>
        <dbReference type="Proteomes" id="UP001165136"/>
    </source>
</evidence>
<sequence length="82" mass="9416">MVRSVVLAWLLLNAVVLVLYTVVPVIWFNDGHRAVAGMPVMLLWFTILPVAVPGVMALFYLWDRRLMARLRRRAPRNGGEDR</sequence>
<keyword evidence="1" id="KW-1133">Transmembrane helix</keyword>
<feature type="transmembrane region" description="Helical" evidence="1">
    <location>
        <begin position="7"/>
        <end position="28"/>
    </location>
</feature>
<protein>
    <recommendedName>
        <fullName evidence="4">DUF3311 domain-containing protein</fullName>
    </recommendedName>
</protein>
<organism evidence="2 3">
    <name type="scientific">Amycolatopsis taiwanensis</name>
    <dbReference type="NCBI Taxonomy" id="342230"/>
    <lineage>
        <taxon>Bacteria</taxon>
        <taxon>Bacillati</taxon>
        <taxon>Actinomycetota</taxon>
        <taxon>Actinomycetes</taxon>
        <taxon>Pseudonocardiales</taxon>
        <taxon>Pseudonocardiaceae</taxon>
        <taxon>Amycolatopsis</taxon>
    </lineage>
</organism>
<gene>
    <name evidence="2" type="ORF">Atai01_47850</name>
</gene>
<keyword evidence="1" id="KW-0472">Membrane</keyword>
<comment type="caution">
    <text evidence="2">The sequence shown here is derived from an EMBL/GenBank/DDBJ whole genome shotgun (WGS) entry which is preliminary data.</text>
</comment>
<reference evidence="2" key="1">
    <citation type="submission" date="2023-03" db="EMBL/GenBank/DDBJ databases">
        <title>Amycolatopsis taiwanensis NBRC 103393.</title>
        <authorList>
            <person name="Ichikawa N."/>
            <person name="Sato H."/>
            <person name="Tonouchi N."/>
        </authorList>
    </citation>
    <scope>NUCLEOTIDE SEQUENCE</scope>
    <source>
        <strain evidence="2">NBRC 103393</strain>
    </source>
</reference>
<feature type="transmembrane region" description="Helical" evidence="1">
    <location>
        <begin position="40"/>
        <end position="62"/>
    </location>
</feature>
<dbReference type="AlphaFoldDB" id="A0A9W6VJ65"/>
<keyword evidence="3" id="KW-1185">Reference proteome</keyword>